<feature type="compositionally biased region" description="Polar residues" evidence="1">
    <location>
        <begin position="7"/>
        <end position="20"/>
    </location>
</feature>
<sequence length="309" mass="34906">MKKNISKPANSSTALTPSSKNRGKPRQKTQPASAINNQGDHDQGATVLHNEETVKPITGLQPREGNSETFLPIGELTAMDPVTRKLRKIAVLLDSGAEFSFIDYELAQELHLPTLRMTNLRLRTFGSDRVQECMSRKVPLEIWDSNGKPHSSELLTGECLTSTLRTPPILEEDIAFLKSLECPFTFGRKQTTMKPLILVSCDQLWQLLREDRTQMRLPSGLHLLPTHLRHLLTGQIQEIHRITQVMEKIENREDDLDQKWERVGTLVAGNSCKRVLDGETYGRNGRKGLVGKVLVLTAGRRRRIYQGEK</sequence>
<dbReference type="Proteomes" id="UP000025227">
    <property type="component" value="Unplaced"/>
</dbReference>
<evidence type="ECO:0000313" key="3">
    <source>
        <dbReference type="WBParaSite" id="HCON_00178310-00001"/>
    </source>
</evidence>
<organism evidence="2 3">
    <name type="scientific">Haemonchus contortus</name>
    <name type="common">Barber pole worm</name>
    <dbReference type="NCBI Taxonomy" id="6289"/>
    <lineage>
        <taxon>Eukaryota</taxon>
        <taxon>Metazoa</taxon>
        <taxon>Ecdysozoa</taxon>
        <taxon>Nematoda</taxon>
        <taxon>Chromadorea</taxon>
        <taxon>Rhabditida</taxon>
        <taxon>Rhabditina</taxon>
        <taxon>Rhabditomorpha</taxon>
        <taxon>Strongyloidea</taxon>
        <taxon>Trichostrongylidae</taxon>
        <taxon>Haemonchus</taxon>
    </lineage>
</organism>
<feature type="region of interest" description="Disordered" evidence="1">
    <location>
        <begin position="1"/>
        <end position="43"/>
    </location>
</feature>
<dbReference type="OrthoDB" id="5861729at2759"/>
<proteinExistence type="predicted"/>
<keyword evidence="2" id="KW-1185">Reference proteome</keyword>
<dbReference type="Gene3D" id="2.40.70.10">
    <property type="entry name" value="Acid Proteases"/>
    <property type="match status" value="1"/>
</dbReference>
<accession>A0A7I4Z5Z2</accession>
<dbReference type="WBParaSite" id="HCON_00178310-00001">
    <property type="protein sequence ID" value="HCON_00178310-00001"/>
    <property type="gene ID" value="HCON_00178310"/>
</dbReference>
<protein>
    <submittedName>
        <fullName evidence="3">DUF1758 domain-containing protein</fullName>
    </submittedName>
</protein>
<dbReference type="InterPro" id="IPR021109">
    <property type="entry name" value="Peptidase_aspartic_dom_sf"/>
</dbReference>
<feature type="compositionally biased region" description="Polar residues" evidence="1">
    <location>
        <begin position="28"/>
        <end position="38"/>
    </location>
</feature>
<evidence type="ECO:0000313" key="2">
    <source>
        <dbReference type="Proteomes" id="UP000025227"/>
    </source>
</evidence>
<evidence type="ECO:0000256" key="1">
    <source>
        <dbReference type="SAM" id="MobiDB-lite"/>
    </source>
</evidence>
<reference evidence="3" key="1">
    <citation type="submission" date="2020-12" db="UniProtKB">
        <authorList>
            <consortium name="WormBaseParasite"/>
        </authorList>
    </citation>
    <scope>IDENTIFICATION</scope>
    <source>
        <strain evidence="3">MHco3</strain>
    </source>
</reference>
<name>A0A7I4Z5Z2_HAECO</name>
<dbReference type="AlphaFoldDB" id="A0A7I4Z5Z2"/>